<reference evidence="3" key="1">
    <citation type="journal article" date="2013" name="Stand. Genomic Sci.">
        <title>Genome sequence of the thermophilic fresh-water bacterium Spirochaeta caldaria type strain (H1(T)), reclassification of Spirochaeta caldaria, Spirochaeta stenostrepta, and Spirochaeta zuelzerae in the genus Treponema as Treponema caldaria comb. nov., Treponema stenostrepta comb. nov., and Treponema zuelzerae comb. nov., and emendation of the genus Treponema.</title>
        <authorList>
            <person name="Abt B."/>
            <person name="Goker M."/>
            <person name="Scheuner C."/>
            <person name="Han C."/>
            <person name="Lu M."/>
            <person name="Misra M."/>
            <person name="Lapidus A."/>
            <person name="Nolan M."/>
            <person name="Lucas S."/>
            <person name="Hammon N."/>
            <person name="Deshpande S."/>
            <person name="Cheng J.F."/>
            <person name="Tapia R."/>
            <person name="Goodwin L.A."/>
            <person name="Pitluck S."/>
            <person name="Liolios K."/>
            <person name="Pagani I."/>
            <person name="Ivanova N."/>
            <person name="Mavromatis K."/>
            <person name="Mikhailova N."/>
            <person name="Huntemann M."/>
            <person name="Pati A."/>
            <person name="Chen A."/>
            <person name="Palaniappan K."/>
            <person name="Land M."/>
            <person name="Hauser L."/>
            <person name="Jeffries C.D."/>
            <person name="Rohde M."/>
            <person name="Spring S."/>
            <person name="Gronow S."/>
            <person name="Detter J.C."/>
            <person name="Bristow J."/>
            <person name="Eisen J.A."/>
            <person name="Markowitz V."/>
            <person name="Hugenholtz P."/>
            <person name="Kyrpides N.C."/>
            <person name="Woyke T."/>
            <person name="Klenk H.P."/>
        </authorList>
    </citation>
    <scope>NUCLEOTIDE SEQUENCE</scope>
    <source>
        <strain evidence="3">ATCC 51460 / DSM 7334 / H1</strain>
    </source>
</reference>
<proteinExistence type="predicted"/>
<gene>
    <name evidence="2" type="ordered locus">Spica_2663</name>
</gene>
<keyword evidence="1" id="KW-0812">Transmembrane</keyword>
<keyword evidence="1" id="KW-1133">Transmembrane helix</keyword>
<evidence type="ECO:0008006" key="4">
    <source>
        <dbReference type="Google" id="ProtNLM"/>
    </source>
</evidence>
<organism evidence="2 3">
    <name type="scientific">Gracilinema caldarium (strain ATCC 51460 / DSM 7334 / H1)</name>
    <name type="common">Treponema caldarium</name>
    <dbReference type="NCBI Taxonomy" id="744872"/>
    <lineage>
        <taxon>Bacteria</taxon>
        <taxon>Pseudomonadati</taxon>
        <taxon>Spirochaetota</taxon>
        <taxon>Spirochaetia</taxon>
        <taxon>Spirochaetales</taxon>
        <taxon>Breznakiellaceae</taxon>
        <taxon>Gracilinema</taxon>
    </lineage>
</organism>
<name>F8EZN7_GRAC1</name>
<evidence type="ECO:0000256" key="1">
    <source>
        <dbReference type="SAM" id="Phobius"/>
    </source>
</evidence>
<dbReference type="AlphaFoldDB" id="F8EZN7"/>
<dbReference type="HOGENOM" id="CLU_1219255_0_0_12"/>
<protein>
    <recommendedName>
        <fullName evidence="4">Sensory transduction regulator</fullName>
    </recommendedName>
</protein>
<accession>F8EZN7</accession>
<evidence type="ECO:0000313" key="2">
    <source>
        <dbReference type="EMBL" id="AEJ20761.1"/>
    </source>
</evidence>
<evidence type="ECO:0000313" key="3">
    <source>
        <dbReference type="Proteomes" id="UP000000503"/>
    </source>
</evidence>
<dbReference type="KEGG" id="scd:Spica_2663"/>
<dbReference type="EMBL" id="CP002868">
    <property type="protein sequence ID" value="AEJ20761.1"/>
    <property type="molecule type" value="Genomic_DNA"/>
</dbReference>
<keyword evidence="3" id="KW-1185">Reference proteome</keyword>
<feature type="transmembrane region" description="Helical" evidence="1">
    <location>
        <begin position="69"/>
        <end position="86"/>
    </location>
</feature>
<dbReference type="Proteomes" id="UP000000503">
    <property type="component" value="Chromosome"/>
</dbReference>
<dbReference type="STRING" id="744872.Spica_2663"/>
<sequence>MIARYISKKWTMPIRDWGIAMIITVYTNVGIGSKHNLRRLYIYFFKHQSVNSKQYALHLYVEANLMNKVKYILVLFAVLGSGILFAQTNKTPDQRVAVMLKSLNIPYTITDNGNYEIEYDLASGRTQYVYIMSETQKYRGMEVREVWSNAGVLEEDPKLDLLYALMEESGTNKIGAWVLEENDEGILLFYTVKLPVSHNAEDLRQSIAFAAEVADSWETDLFEDDVN</sequence>
<keyword evidence="1" id="KW-0472">Membrane</keyword>
<dbReference type="eggNOG" id="COG0265">
    <property type="taxonomic scope" value="Bacteria"/>
</dbReference>